<dbReference type="Pfam" id="PF01476">
    <property type="entry name" value="LysM"/>
    <property type="match status" value="1"/>
</dbReference>
<feature type="region of interest" description="Disordered" evidence="1">
    <location>
        <begin position="172"/>
        <end position="193"/>
    </location>
</feature>
<proteinExistence type="predicted"/>
<accession>A0A6A4W5K4</accession>
<dbReference type="PROSITE" id="PS51782">
    <property type="entry name" value="LYSM"/>
    <property type="match status" value="1"/>
</dbReference>
<dbReference type="EMBL" id="VIIS01001499">
    <property type="protein sequence ID" value="KAF0297308.1"/>
    <property type="molecule type" value="Genomic_DNA"/>
</dbReference>
<name>A0A6A4W5K4_AMPAM</name>
<sequence>MNAADPADRCVCVYVTCVSLGAPLSTEGRVRVCRGDPADCVLCLTGPSSLDRGKSQSVESGGGSGQRPAAGGRQSSAMAAPGTGPGLAQRSLDSVWPPSLSRGSSTASQPEKLDKPPTLVKYAVQERDTLTSIAARFDCLPTELVKANRLNARLVFPGQVLLVPSRVADQPPAATTAAAGELNGAGGEVGPPH</sequence>
<evidence type="ECO:0000259" key="2">
    <source>
        <dbReference type="PROSITE" id="PS51782"/>
    </source>
</evidence>
<comment type="caution">
    <text evidence="3">The sequence shown here is derived from an EMBL/GenBank/DDBJ whole genome shotgun (WGS) entry which is preliminary data.</text>
</comment>
<dbReference type="InterPro" id="IPR036779">
    <property type="entry name" value="LysM_dom_sf"/>
</dbReference>
<protein>
    <submittedName>
        <fullName evidence="3">Oxidation resistance protein 1</fullName>
    </submittedName>
</protein>
<evidence type="ECO:0000313" key="3">
    <source>
        <dbReference type="EMBL" id="KAF0297308.1"/>
    </source>
</evidence>
<feature type="domain" description="LysM" evidence="2">
    <location>
        <begin position="120"/>
        <end position="163"/>
    </location>
</feature>
<dbReference type="SMART" id="SM00257">
    <property type="entry name" value="LysM"/>
    <property type="match status" value="1"/>
</dbReference>
<dbReference type="AlphaFoldDB" id="A0A6A4W5K4"/>
<keyword evidence="4" id="KW-1185">Reference proteome</keyword>
<dbReference type="Gene3D" id="3.10.350.10">
    <property type="entry name" value="LysM domain"/>
    <property type="match status" value="1"/>
</dbReference>
<dbReference type="Proteomes" id="UP000440578">
    <property type="component" value="Unassembled WGS sequence"/>
</dbReference>
<feature type="region of interest" description="Disordered" evidence="1">
    <location>
        <begin position="51"/>
        <end position="118"/>
    </location>
</feature>
<dbReference type="CDD" id="cd00118">
    <property type="entry name" value="LysM"/>
    <property type="match status" value="1"/>
</dbReference>
<dbReference type="OrthoDB" id="26679at2759"/>
<evidence type="ECO:0000313" key="4">
    <source>
        <dbReference type="Proteomes" id="UP000440578"/>
    </source>
</evidence>
<reference evidence="3 4" key="1">
    <citation type="submission" date="2019-07" db="EMBL/GenBank/DDBJ databases">
        <title>Draft genome assembly of a fouling barnacle, Amphibalanus amphitrite (Darwin, 1854): The first reference genome for Thecostraca.</title>
        <authorList>
            <person name="Kim W."/>
        </authorList>
    </citation>
    <scope>NUCLEOTIDE SEQUENCE [LARGE SCALE GENOMIC DNA]</scope>
    <source>
        <strain evidence="3">SNU_AA5</strain>
        <tissue evidence="3">Soma without cirri and trophi</tissue>
    </source>
</reference>
<feature type="compositionally biased region" description="Gly residues" evidence="1">
    <location>
        <begin position="183"/>
        <end position="193"/>
    </location>
</feature>
<dbReference type="SUPFAM" id="SSF54106">
    <property type="entry name" value="LysM domain"/>
    <property type="match status" value="1"/>
</dbReference>
<evidence type="ECO:0000256" key="1">
    <source>
        <dbReference type="SAM" id="MobiDB-lite"/>
    </source>
</evidence>
<gene>
    <name evidence="3" type="primary">Oxr1</name>
    <name evidence="3" type="ORF">FJT64_005197</name>
</gene>
<dbReference type="InterPro" id="IPR018392">
    <property type="entry name" value="LysM"/>
</dbReference>
<feature type="compositionally biased region" description="Low complexity" evidence="1">
    <location>
        <begin position="173"/>
        <end position="182"/>
    </location>
</feature>
<organism evidence="3 4">
    <name type="scientific">Amphibalanus amphitrite</name>
    <name type="common">Striped barnacle</name>
    <name type="synonym">Balanus amphitrite</name>
    <dbReference type="NCBI Taxonomy" id="1232801"/>
    <lineage>
        <taxon>Eukaryota</taxon>
        <taxon>Metazoa</taxon>
        <taxon>Ecdysozoa</taxon>
        <taxon>Arthropoda</taxon>
        <taxon>Crustacea</taxon>
        <taxon>Multicrustacea</taxon>
        <taxon>Cirripedia</taxon>
        <taxon>Thoracica</taxon>
        <taxon>Thoracicalcarea</taxon>
        <taxon>Balanomorpha</taxon>
        <taxon>Balanoidea</taxon>
        <taxon>Balanidae</taxon>
        <taxon>Amphibalaninae</taxon>
        <taxon>Amphibalanus</taxon>
    </lineage>
</organism>